<dbReference type="InterPro" id="IPR050852">
    <property type="entry name" value="Queuine_tRNA-ribosyltrfase"/>
</dbReference>
<dbReference type="NCBIfam" id="TIGR00449">
    <property type="entry name" value="tgt_general"/>
    <property type="match status" value="1"/>
</dbReference>
<keyword evidence="2 5" id="KW-0819">tRNA processing</keyword>
<reference evidence="7" key="1">
    <citation type="submission" date="2024-10" db="EMBL/GenBank/DDBJ databases">
        <authorList>
            <person name="Ryan C."/>
        </authorList>
    </citation>
    <scope>NUCLEOTIDE SEQUENCE [LARGE SCALE GENOMIC DNA]</scope>
</reference>
<keyword evidence="8" id="KW-1185">Reference proteome</keyword>
<evidence type="ECO:0000256" key="1">
    <source>
        <dbReference type="ARBA" id="ARBA00022490"/>
    </source>
</evidence>
<comment type="cofactor">
    <cofactor evidence="5">
        <name>Zn(2+)</name>
        <dbReference type="ChEBI" id="CHEBI:29105"/>
    </cofactor>
    <text evidence="5">Binds 1 zinc ion per subunit.</text>
</comment>
<comment type="similarity">
    <text evidence="5">Belongs to the queuine tRNA-ribosyltransferase family. QTRT2 subfamily.</text>
</comment>
<comment type="subcellular location">
    <subcellularLocation>
        <location evidence="5">Cytoplasm</location>
    </subcellularLocation>
</comment>
<dbReference type="GO" id="GO:0005737">
    <property type="term" value="C:cytoplasm"/>
    <property type="evidence" value="ECO:0007669"/>
    <property type="project" value="UniProtKB-SubCell"/>
</dbReference>
<dbReference type="AlphaFoldDB" id="A0ABC8WV20"/>
<comment type="function">
    <text evidence="5">Non-catalytic subunit of the queuine tRNA-ribosyltransferase (TGT) that catalyzes the base-exchange of a guanine (G) residue with queuine (Q) at position 34 (anticodon wobble position) in tRNAs with GU(N) anticodons (tRNA-Asp, -Asn, -His and -Tyr), resulting in the hypermodified nucleoside queuosine (7-(((4,5-cis-dihydroxy-2-cyclopenten-1-yl)amino)methyl)-7-deazaguanosine).</text>
</comment>
<dbReference type="InterPro" id="IPR036511">
    <property type="entry name" value="TGT-like_sf"/>
</dbReference>
<feature type="binding site" evidence="5">
    <location>
        <position position="344"/>
    </location>
    <ligand>
        <name>Zn(2+)</name>
        <dbReference type="ChEBI" id="CHEBI:29105"/>
    </ligand>
</feature>
<sequence>MRFSVTKVCGGGGKARAGVLHIGSSSIGIETPALLLSTRKGLPSFVSCDLLASLPLPDSLLLHVCPTHFIGAPPLKTISNIGGLHRMLGLPDHILVAAAGDSIESLPSSEATNKFGASFDTPSGRRLVKPSDYMELVSCMKPNLWASLADEVPAWATDKRNKVSVDRTLRWLDACIALDPASGTNGFGFIVGGSCIEQRRLCANEVSKRNVSGFWIGGFGLGENIEERCSLLNAVTDCLPPEKPRLVSRLGLPENYCYYMFLTLEYLLCLPEEVLEGVAAGIDLFDSTYIYQLTMGGFALVFPIDMAEGETQNGLLNNDGGDSTKINLRATTYRKDTSRLVDSCSCFTCQNHTRAYLNHLLNVHEMLAQILLEIHNTHHYLRFFRSIREAIKVGEFDLFRQQFVKKRRAHIAAAVLQA</sequence>
<keyword evidence="1 5" id="KW-0963">Cytoplasm</keyword>
<evidence type="ECO:0000259" key="6">
    <source>
        <dbReference type="Pfam" id="PF01702"/>
    </source>
</evidence>
<dbReference type="Pfam" id="PF01702">
    <property type="entry name" value="TGT"/>
    <property type="match status" value="2"/>
</dbReference>
<feature type="binding site" evidence="5">
    <location>
        <position position="375"/>
    </location>
    <ligand>
        <name>Zn(2+)</name>
        <dbReference type="ChEBI" id="CHEBI:29105"/>
    </ligand>
</feature>
<evidence type="ECO:0000256" key="3">
    <source>
        <dbReference type="ARBA" id="ARBA00022723"/>
    </source>
</evidence>
<dbReference type="GO" id="GO:0046872">
    <property type="term" value="F:metal ion binding"/>
    <property type="evidence" value="ECO:0007669"/>
    <property type="project" value="UniProtKB-KW"/>
</dbReference>
<proteinExistence type="inferred from homology"/>
<dbReference type="Proteomes" id="UP001497457">
    <property type="component" value="Chromosome 13rd"/>
</dbReference>
<gene>
    <name evidence="7" type="ORF">URODEC1_LOCUS17859</name>
</gene>
<evidence type="ECO:0000256" key="4">
    <source>
        <dbReference type="ARBA" id="ARBA00022833"/>
    </source>
</evidence>
<keyword evidence="3 5" id="KW-0479">Metal-binding</keyword>
<dbReference type="PANTHER" id="PTHR46064">
    <property type="entry name" value="QUEUINE TRNA-RIBOSYLTRANSFERASE ACCESSORY SUBUNIT 2"/>
    <property type="match status" value="1"/>
</dbReference>
<comment type="subunit">
    <text evidence="5">Heterodimer of a catalytic subunit and an accessory subunit.</text>
</comment>
<keyword evidence="4 5" id="KW-0862">Zinc</keyword>
<feature type="binding site" evidence="5">
    <location>
        <position position="349"/>
    </location>
    <ligand>
        <name>Zn(2+)</name>
        <dbReference type="ChEBI" id="CHEBI:29105"/>
    </ligand>
</feature>
<dbReference type="PANTHER" id="PTHR46064:SF1">
    <property type="entry name" value="QUEUINE TRNA-RIBOSYLTRANSFERASE ACCESSORY SUBUNIT 2"/>
    <property type="match status" value="1"/>
</dbReference>
<accession>A0ABC8WV20</accession>
<evidence type="ECO:0000256" key="2">
    <source>
        <dbReference type="ARBA" id="ARBA00022694"/>
    </source>
</evidence>
<evidence type="ECO:0000313" key="7">
    <source>
        <dbReference type="EMBL" id="CAL4916068.1"/>
    </source>
</evidence>
<protein>
    <recommendedName>
        <fullName evidence="5">Queuine tRNA-ribosyltransferase accessory subunit 2</fullName>
    </recommendedName>
    <alternativeName>
        <fullName evidence="5">Queuine tRNA-ribosyltransferase domain-containing protein 1</fullName>
    </alternativeName>
</protein>
<feature type="domain" description="tRNA-guanine(15) transglycosylase-like" evidence="6">
    <location>
        <begin position="14"/>
        <end position="255"/>
    </location>
</feature>
<dbReference type="Gene3D" id="3.20.20.105">
    <property type="entry name" value="Queuine tRNA-ribosyltransferase-like"/>
    <property type="match status" value="1"/>
</dbReference>
<evidence type="ECO:0000256" key="5">
    <source>
        <dbReference type="HAMAP-Rule" id="MF_03043"/>
    </source>
</evidence>
<organism evidence="7 8">
    <name type="scientific">Urochloa decumbens</name>
    <dbReference type="NCBI Taxonomy" id="240449"/>
    <lineage>
        <taxon>Eukaryota</taxon>
        <taxon>Viridiplantae</taxon>
        <taxon>Streptophyta</taxon>
        <taxon>Embryophyta</taxon>
        <taxon>Tracheophyta</taxon>
        <taxon>Spermatophyta</taxon>
        <taxon>Magnoliopsida</taxon>
        <taxon>Liliopsida</taxon>
        <taxon>Poales</taxon>
        <taxon>Poaceae</taxon>
        <taxon>PACMAD clade</taxon>
        <taxon>Panicoideae</taxon>
        <taxon>Panicodae</taxon>
        <taxon>Paniceae</taxon>
        <taxon>Melinidinae</taxon>
        <taxon>Urochloa</taxon>
    </lineage>
</organism>
<evidence type="ECO:0000313" key="8">
    <source>
        <dbReference type="Proteomes" id="UP001497457"/>
    </source>
</evidence>
<dbReference type="SUPFAM" id="SSF51713">
    <property type="entry name" value="tRNA-guanine transglycosylase"/>
    <property type="match status" value="1"/>
</dbReference>
<dbReference type="EMBL" id="OZ075123">
    <property type="protein sequence ID" value="CAL4916068.1"/>
    <property type="molecule type" value="Genomic_DNA"/>
</dbReference>
<name>A0ABC8WV20_9POAL</name>
<dbReference type="InterPro" id="IPR002616">
    <property type="entry name" value="tRNA_ribo_trans-like"/>
</dbReference>
<feature type="domain" description="tRNA-guanine(15) transglycosylase-like" evidence="6">
    <location>
        <begin position="271"/>
        <end position="408"/>
    </location>
</feature>
<feature type="binding site" evidence="5">
    <location>
        <position position="346"/>
    </location>
    <ligand>
        <name>Zn(2+)</name>
        <dbReference type="ChEBI" id="CHEBI:29105"/>
    </ligand>
</feature>
<dbReference type="InterPro" id="IPR028592">
    <property type="entry name" value="QTRTD1"/>
</dbReference>
<dbReference type="GO" id="GO:0008033">
    <property type="term" value="P:tRNA processing"/>
    <property type="evidence" value="ECO:0007669"/>
    <property type="project" value="UniProtKB-KW"/>
</dbReference>
<dbReference type="GO" id="GO:0008479">
    <property type="term" value="F:tRNA-guanosine(34) queuine transglycosylase activity"/>
    <property type="evidence" value="ECO:0007669"/>
    <property type="project" value="UniProtKB-UniRule"/>
</dbReference>
<dbReference type="HAMAP" id="MF_03043">
    <property type="entry name" value="QTRT2"/>
    <property type="match status" value="1"/>
</dbReference>